<dbReference type="InterPro" id="IPR040442">
    <property type="entry name" value="Pyrv_kinase-like_dom_sf"/>
</dbReference>
<evidence type="ECO:0000256" key="8">
    <source>
        <dbReference type="ARBA" id="ARBA00022842"/>
    </source>
</evidence>
<dbReference type="InterPro" id="IPR036637">
    <property type="entry name" value="Phosphohistidine_dom_sf"/>
</dbReference>
<evidence type="ECO:0000256" key="7">
    <source>
        <dbReference type="ARBA" id="ARBA00022840"/>
    </source>
</evidence>
<organism evidence="11 12">
    <name type="scientific">Methanothermobacter tenebrarum</name>
    <dbReference type="NCBI Taxonomy" id="680118"/>
    <lineage>
        <taxon>Archaea</taxon>
        <taxon>Methanobacteriati</taxon>
        <taxon>Methanobacteriota</taxon>
        <taxon>Methanomada group</taxon>
        <taxon>Methanobacteria</taxon>
        <taxon>Methanobacteriales</taxon>
        <taxon>Methanobacteriaceae</taxon>
        <taxon>Methanothermobacter</taxon>
    </lineage>
</organism>
<keyword evidence="12" id="KW-1185">Reference proteome</keyword>
<reference evidence="11 12" key="1">
    <citation type="submission" date="2022-04" db="EMBL/GenBank/DDBJ databases">
        <title>Complete genome of Methanothermobacter tenebrarum strain RMAS.</title>
        <authorList>
            <person name="Nakamura K."/>
            <person name="Oshima K."/>
            <person name="Hattori M."/>
            <person name="Kamagata Y."/>
            <person name="Takamizawa K."/>
        </authorList>
    </citation>
    <scope>NUCLEOTIDE SEQUENCE [LARGE SCALE GENOMIC DNA]</scope>
    <source>
        <strain evidence="11 12">RMAS</strain>
    </source>
</reference>
<dbReference type="InterPro" id="IPR000121">
    <property type="entry name" value="PEP_util_C"/>
</dbReference>
<keyword evidence="4" id="KW-0479">Metal-binding</keyword>
<dbReference type="Gene3D" id="3.50.30.10">
    <property type="entry name" value="Phosphohistidine domain"/>
    <property type="match status" value="1"/>
</dbReference>
<evidence type="ECO:0000259" key="9">
    <source>
        <dbReference type="Pfam" id="PF00391"/>
    </source>
</evidence>
<evidence type="ECO:0000313" key="12">
    <source>
        <dbReference type="Proteomes" id="UP000831817"/>
    </source>
</evidence>
<comment type="cofactor">
    <cofactor evidence="1">
        <name>Mg(2+)</name>
        <dbReference type="ChEBI" id="CHEBI:18420"/>
    </cofactor>
</comment>
<comment type="similarity">
    <text evidence="2">Belongs to the PEP-utilizing enzyme family.</text>
</comment>
<evidence type="ECO:0000259" key="10">
    <source>
        <dbReference type="Pfam" id="PF02896"/>
    </source>
</evidence>
<keyword evidence="3" id="KW-0808">Transferase</keyword>
<evidence type="ECO:0000256" key="5">
    <source>
        <dbReference type="ARBA" id="ARBA00022741"/>
    </source>
</evidence>
<accession>A0ABM7YDP1</accession>
<dbReference type="SUPFAM" id="SSF51621">
    <property type="entry name" value="Phosphoenolpyruvate/pyruvate domain"/>
    <property type="match status" value="1"/>
</dbReference>
<dbReference type="Gene3D" id="3.20.20.60">
    <property type="entry name" value="Phosphoenolpyruvate-binding domains"/>
    <property type="match status" value="1"/>
</dbReference>
<evidence type="ECO:0000256" key="2">
    <source>
        <dbReference type="ARBA" id="ARBA00007837"/>
    </source>
</evidence>
<gene>
    <name evidence="11" type="ORF">MTTB_07120</name>
</gene>
<dbReference type="RefSeq" id="WP_248565158.1">
    <property type="nucleotide sequence ID" value="NZ_AP025698.1"/>
</dbReference>
<keyword evidence="5" id="KW-0547">Nucleotide-binding</keyword>
<keyword evidence="7" id="KW-0067">ATP-binding</keyword>
<evidence type="ECO:0000256" key="6">
    <source>
        <dbReference type="ARBA" id="ARBA00022777"/>
    </source>
</evidence>
<dbReference type="InterPro" id="IPR006319">
    <property type="entry name" value="PEP_synth"/>
</dbReference>
<dbReference type="EMBL" id="AP025698">
    <property type="protein sequence ID" value="BDH79333.1"/>
    <property type="molecule type" value="Genomic_DNA"/>
</dbReference>
<dbReference type="Proteomes" id="UP000831817">
    <property type="component" value="Chromosome"/>
</dbReference>
<dbReference type="Pfam" id="PF00391">
    <property type="entry name" value="PEP-utilizers"/>
    <property type="match status" value="1"/>
</dbReference>
<name>A0ABM7YDP1_9EURY</name>
<dbReference type="InterPro" id="IPR015813">
    <property type="entry name" value="Pyrv/PenolPyrv_kinase-like_dom"/>
</dbReference>
<dbReference type="GeneID" id="71965232"/>
<evidence type="ECO:0000256" key="1">
    <source>
        <dbReference type="ARBA" id="ARBA00001946"/>
    </source>
</evidence>
<dbReference type="SUPFAM" id="SSF52009">
    <property type="entry name" value="Phosphohistidine domain"/>
    <property type="match status" value="1"/>
</dbReference>
<feature type="domain" description="PEP-utilising enzyme C-terminal" evidence="10">
    <location>
        <begin position="120"/>
        <end position="401"/>
    </location>
</feature>
<evidence type="ECO:0000313" key="11">
    <source>
        <dbReference type="EMBL" id="BDH79333.1"/>
    </source>
</evidence>
<evidence type="ECO:0000256" key="3">
    <source>
        <dbReference type="ARBA" id="ARBA00022679"/>
    </source>
</evidence>
<keyword evidence="6" id="KW-0418">Kinase</keyword>
<sequence length="419" mass="46847">MELIKGIGASPYIRSGRVKKIESYNDMMDIEGGEIIVTERVSRDMLPKLKRVGAVVTDYGGLTSHVAITLRELKIPCVVGTENATKILEDDMVVTVDGKTGNIYEGVMEWEEIIEELPLEETATTLMTNLNIPSIADRIADYADGIGSVRIEHMVIETGKHPYRLLEEGKLTDVLKKGLEFVLESFYPKPVWFRTFDIPTDELKNLQGGDVEPEEPNPLLGFRGIYKDLRDIEVLKAEFRAIKELIDDGYSNLGLKFPFVRDGSEYLSARRILEECGLKPHRDLEVGLSIETPSAALQIREFIGYGLDFVSIGMSDLAMCTLAVDRRGVRVAKLFDLTHPALLGLVDNVIRECSRAGIKTCVAGYAATEYNIVEKLIRMGVDGISTNPDQLLKMRVFITRIEKSILLETLRGTRGEILY</sequence>
<dbReference type="PANTHER" id="PTHR43030">
    <property type="entry name" value="PHOSPHOENOLPYRUVATE SYNTHASE"/>
    <property type="match status" value="1"/>
</dbReference>
<evidence type="ECO:0000256" key="4">
    <source>
        <dbReference type="ARBA" id="ARBA00022723"/>
    </source>
</evidence>
<keyword evidence="8" id="KW-0460">Magnesium</keyword>
<dbReference type="InterPro" id="IPR008279">
    <property type="entry name" value="PEP-util_enz_mobile_dom"/>
</dbReference>
<protein>
    <submittedName>
        <fullName evidence="11">Phosphoenolpyruvate synthase</fullName>
    </submittedName>
</protein>
<proteinExistence type="inferred from homology"/>
<feature type="domain" description="PEP-utilising enzyme mobile" evidence="9">
    <location>
        <begin position="31"/>
        <end position="101"/>
    </location>
</feature>
<dbReference type="PANTHER" id="PTHR43030:SF1">
    <property type="entry name" value="PHOSPHOENOLPYRUVATE SYNTHASE"/>
    <property type="match status" value="1"/>
</dbReference>
<dbReference type="Pfam" id="PF02896">
    <property type="entry name" value="PEP-utilizers_C"/>
    <property type="match status" value="1"/>
</dbReference>